<comment type="similarity">
    <text evidence="2 3">Belongs to the small heat shock protein (HSP20) family.</text>
</comment>
<dbReference type="Pfam" id="PF00011">
    <property type="entry name" value="HSP20"/>
    <property type="match status" value="1"/>
</dbReference>
<evidence type="ECO:0000313" key="6">
    <source>
        <dbReference type="EMBL" id="CEM50579.1"/>
    </source>
</evidence>
<dbReference type="VEuPathDB" id="CryptoDB:Cvel_6"/>
<dbReference type="InterPro" id="IPR008978">
    <property type="entry name" value="HSP20-like_chaperone"/>
</dbReference>
<sequence>MLSRTSHSLLPASQILLRRCGQALISSPTVRNLSVTALRRHLPGFPRLDPFRVDPFSELQRLHAELDRVYRNVLPTEPQTPEQGKGDEAPAKEKETGFFAPRWDVRDAEDKLLIEVDLPGVKKDGLKVEVKENILRLTGSREEAKEEKNGDFHIKERVTGMFSRSLRLPDSADLENIKAVFKDGVLEVSVPKTPAPEGATKEVPVE</sequence>
<dbReference type="AlphaFoldDB" id="A0A0G4I127"/>
<gene>
    <name evidence="6" type="ORF">Cvel_6</name>
</gene>
<evidence type="ECO:0000256" key="1">
    <source>
        <dbReference type="ARBA" id="ARBA00023016"/>
    </source>
</evidence>
<dbReference type="SUPFAM" id="SSF49764">
    <property type="entry name" value="HSP20-like chaperones"/>
    <property type="match status" value="1"/>
</dbReference>
<keyword evidence="1" id="KW-0346">Stress response</keyword>
<evidence type="ECO:0000259" key="5">
    <source>
        <dbReference type="PROSITE" id="PS01031"/>
    </source>
</evidence>
<organism evidence="6">
    <name type="scientific">Chromera velia CCMP2878</name>
    <dbReference type="NCBI Taxonomy" id="1169474"/>
    <lineage>
        <taxon>Eukaryota</taxon>
        <taxon>Sar</taxon>
        <taxon>Alveolata</taxon>
        <taxon>Colpodellida</taxon>
        <taxon>Chromeraceae</taxon>
        <taxon>Chromera</taxon>
    </lineage>
</organism>
<dbReference type="PhylomeDB" id="A0A0G4I127"/>
<reference evidence="6" key="1">
    <citation type="submission" date="2014-11" db="EMBL/GenBank/DDBJ databases">
        <authorList>
            <person name="Otto D Thomas"/>
            <person name="Naeem Raeece"/>
        </authorList>
    </citation>
    <scope>NUCLEOTIDE SEQUENCE</scope>
</reference>
<dbReference type="InterPro" id="IPR002068">
    <property type="entry name" value="A-crystallin/Hsp20_dom"/>
</dbReference>
<dbReference type="InterPro" id="IPR031107">
    <property type="entry name" value="Small_HSP"/>
</dbReference>
<feature type="domain" description="SHSP" evidence="5">
    <location>
        <begin position="93"/>
        <end position="206"/>
    </location>
</feature>
<proteinExistence type="inferred from homology"/>
<dbReference type="EMBL" id="CDMZ01004701">
    <property type="protein sequence ID" value="CEM50579.1"/>
    <property type="molecule type" value="Genomic_DNA"/>
</dbReference>
<feature type="compositionally biased region" description="Basic and acidic residues" evidence="4">
    <location>
        <begin position="84"/>
        <end position="94"/>
    </location>
</feature>
<dbReference type="PANTHER" id="PTHR11527">
    <property type="entry name" value="HEAT-SHOCK PROTEIN 20 FAMILY MEMBER"/>
    <property type="match status" value="1"/>
</dbReference>
<dbReference type="PROSITE" id="PS01031">
    <property type="entry name" value="SHSP"/>
    <property type="match status" value="1"/>
</dbReference>
<evidence type="ECO:0000256" key="3">
    <source>
        <dbReference type="RuleBase" id="RU003616"/>
    </source>
</evidence>
<dbReference type="Gene3D" id="2.60.40.790">
    <property type="match status" value="1"/>
</dbReference>
<name>A0A0G4I127_9ALVE</name>
<dbReference type="CDD" id="cd06464">
    <property type="entry name" value="ACD_sHsps-like"/>
    <property type="match status" value="1"/>
</dbReference>
<evidence type="ECO:0000256" key="4">
    <source>
        <dbReference type="SAM" id="MobiDB-lite"/>
    </source>
</evidence>
<protein>
    <recommendedName>
        <fullName evidence="5">SHSP domain-containing protein</fullName>
    </recommendedName>
</protein>
<evidence type="ECO:0000256" key="2">
    <source>
        <dbReference type="PROSITE-ProRule" id="PRU00285"/>
    </source>
</evidence>
<feature type="region of interest" description="Disordered" evidence="4">
    <location>
        <begin position="74"/>
        <end position="94"/>
    </location>
</feature>
<accession>A0A0G4I127</accession>